<protein>
    <submittedName>
        <fullName evidence="4">Uncharacterized protein LOC128198121</fullName>
    </submittedName>
</protein>
<feature type="domain" description="CCHC-type" evidence="2">
    <location>
        <begin position="148"/>
        <end position="164"/>
    </location>
</feature>
<dbReference type="InterPro" id="IPR036875">
    <property type="entry name" value="Znf_CCHC_sf"/>
</dbReference>
<dbReference type="Proteomes" id="UP001652582">
    <property type="component" value="Chromosome 5"/>
</dbReference>
<dbReference type="Gene3D" id="4.10.60.10">
    <property type="entry name" value="Zinc finger, CCHC-type"/>
    <property type="match status" value="1"/>
</dbReference>
<dbReference type="RefSeq" id="XP_052737804.1">
    <property type="nucleotide sequence ID" value="XM_052881844.1"/>
</dbReference>
<evidence type="ECO:0000256" key="1">
    <source>
        <dbReference type="PROSITE-ProRule" id="PRU00047"/>
    </source>
</evidence>
<keyword evidence="1" id="KW-0862">Zinc</keyword>
<keyword evidence="3" id="KW-1185">Reference proteome</keyword>
<dbReference type="InterPro" id="IPR001878">
    <property type="entry name" value="Znf_CCHC"/>
</dbReference>
<evidence type="ECO:0000313" key="4">
    <source>
        <dbReference type="RefSeq" id="XP_052737804.1"/>
    </source>
</evidence>
<dbReference type="GeneID" id="128198121"/>
<dbReference type="SMART" id="SM00343">
    <property type="entry name" value="ZnF_C2HC"/>
    <property type="match status" value="2"/>
</dbReference>
<keyword evidence="1" id="KW-0479">Metal-binding</keyword>
<sequence>MSGLGQEIWDFGLLSWRNKIRRTATGDLLIILAKENTDRGHSLQKTINDILGDDATVISKGSQEVIEIRDLDEMTTKEEILEAIQKAIGDADEVTLDAIKSLRKAYGGTQTAMVTLATSITRKVLGDNDKIRIGWVNCRLRIVERPTKCYRCWHYGHLATNCKSKVDRSNTCSKCGELGHKFAACKNEPRCTLCVEIDASKNCTHIAGSSRCPVYREALQRVMKKRVK</sequence>
<evidence type="ECO:0000259" key="2">
    <source>
        <dbReference type="PROSITE" id="PS50158"/>
    </source>
</evidence>
<organism evidence="3 4">
    <name type="scientific">Bicyclus anynana</name>
    <name type="common">Squinting bush brown butterfly</name>
    <dbReference type="NCBI Taxonomy" id="110368"/>
    <lineage>
        <taxon>Eukaryota</taxon>
        <taxon>Metazoa</taxon>
        <taxon>Ecdysozoa</taxon>
        <taxon>Arthropoda</taxon>
        <taxon>Hexapoda</taxon>
        <taxon>Insecta</taxon>
        <taxon>Pterygota</taxon>
        <taxon>Neoptera</taxon>
        <taxon>Endopterygota</taxon>
        <taxon>Lepidoptera</taxon>
        <taxon>Glossata</taxon>
        <taxon>Ditrysia</taxon>
        <taxon>Papilionoidea</taxon>
        <taxon>Nymphalidae</taxon>
        <taxon>Satyrinae</taxon>
        <taxon>Satyrini</taxon>
        <taxon>Mycalesina</taxon>
        <taxon>Bicyclus</taxon>
    </lineage>
</organism>
<accession>A0ABM3LFH9</accession>
<reference evidence="4" key="1">
    <citation type="submission" date="2025-08" db="UniProtKB">
        <authorList>
            <consortium name="RefSeq"/>
        </authorList>
    </citation>
    <scope>IDENTIFICATION</scope>
</reference>
<proteinExistence type="predicted"/>
<keyword evidence="1" id="KW-0863">Zinc-finger</keyword>
<evidence type="ECO:0000313" key="3">
    <source>
        <dbReference type="Proteomes" id="UP001652582"/>
    </source>
</evidence>
<name>A0ABM3LFH9_BICAN</name>
<dbReference type="SUPFAM" id="SSF57756">
    <property type="entry name" value="Retrovirus zinc finger-like domains"/>
    <property type="match status" value="1"/>
</dbReference>
<gene>
    <name evidence="4" type="primary">LOC128198121</name>
</gene>
<dbReference type="PROSITE" id="PS50158">
    <property type="entry name" value="ZF_CCHC"/>
    <property type="match status" value="1"/>
</dbReference>